<sequence>MGTIGITSDLVQRLIARQFPQWSRLEVRPVDESGHDNRTFRLGPELAVRLPSHERYASAVEKEQKWLPVFQPHLTLPITVPVAKGEPDEEYPLPWSVNRWLAGEPVSRAAIRDKIEFAEDLAAFLLELEAIDATDGVPAGEQNFHRGGDLAVYEDDARSVLARPGAPFDAALLTEVWERALAAPFSGQPVWLHGDVAVGNLLASGGRLSGVIDFGTMGVGDRSSDLVMAWNFFDAPSRAVFLGRMAADEGVIDRARGWALWKALITYEWHEKGSELSEWGRRVIDEIAAEHRGRRS</sequence>
<reference evidence="2 3" key="1">
    <citation type="submission" date="2017-05" db="EMBL/GenBank/DDBJ databases">
        <title>Functional genome analysis of Paenibacillus pasadenensis strain R16: insights on endophytic life style and antifungal activity.</title>
        <authorList>
            <person name="Passera A."/>
            <person name="Marcolungo L."/>
            <person name="Casati P."/>
            <person name="Brasca M."/>
            <person name="Quaglino F."/>
            <person name="Delledonne M."/>
        </authorList>
    </citation>
    <scope>NUCLEOTIDE SEQUENCE [LARGE SCALE GENOMIC DNA]</scope>
    <source>
        <strain evidence="2 3">R16</strain>
    </source>
</reference>
<dbReference type="PANTHER" id="PTHR21310">
    <property type="entry name" value="AMINOGLYCOSIDE PHOSPHOTRANSFERASE-RELATED-RELATED"/>
    <property type="match status" value="1"/>
</dbReference>
<dbReference type="SUPFAM" id="SSF56112">
    <property type="entry name" value="Protein kinase-like (PK-like)"/>
    <property type="match status" value="1"/>
</dbReference>
<protein>
    <submittedName>
        <fullName evidence="2">Aminoglycoside phosphotransferase</fullName>
    </submittedName>
</protein>
<dbReference type="InterPro" id="IPR051678">
    <property type="entry name" value="AGP_Transferase"/>
</dbReference>
<dbReference type="EMBL" id="NFEZ01000003">
    <property type="protein sequence ID" value="PLT47136.1"/>
    <property type="molecule type" value="Genomic_DNA"/>
</dbReference>
<evidence type="ECO:0000259" key="1">
    <source>
        <dbReference type="Pfam" id="PF01636"/>
    </source>
</evidence>
<feature type="domain" description="Aminoglycoside phosphotransferase" evidence="1">
    <location>
        <begin position="32"/>
        <end position="256"/>
    </location>
</feature>
<dbReference type="Pfam" id="PF01636">
    <property type="entry name" value="APH"/>
    <property type="match status" value="1"/>
</dbReference>
<keyword evidence="3" id="KW-1185">Reference proteome</keyword>
<evidence type="ECO:0000313" key="3">
    <source>
        <dbReference type="Proteomes" id="UP000234789"/>
    </source>
</evidence>
<dbReference type="RefSeq" id="WP_028599199.1">
    <property type="nucleotide sequence ID" value="NZ_BIMM01000039.1"/>
</dbReference>
<dbReference type="OrthoDB" id="3806873at2"/>
<dbReference type="PANTHER" id="PTHR21310:SF42">
    <property type="entry name" value="BIFUNCTIONAL AAC_APH"/>
    <property type="match status" value="1"/>
</dbReference>
<organism evidence="2 3">
    <name type="scientific">Paenibacillus pasadenensis</name>
    <dbReference type="NCBI Taxonomy" id="217090"/>
    <lineage>
        <taxon>Bacteria</taxon>
        <taxon>Bacillati</taxon>
        <taxon>Bacillota</taxon>
        <taxon>Bacilli</taxon>
        <taxon>Bacillales</taxon>
        <taxon>Paenibacillaceae</taxon>
        <taxon>Paenibacillus</taxon>
    </lineage>
</organism>
<proteinExistence type="predicted"/>
<dbReference type="InterPro" id="IPR002575">
    <property type="entry name" value="Aminoglycoside_PTrfase"/>
</dbReference>
<gene>
    <name evidence="2" type="ORF">B8V81_1360</name>
</gene>
<dbReference type="Gene3D" id="3.30.200.20">
    <property type="entry name" value="Phosphorylase Kinase, domain 1"/>
    <property type="match status" value="1"/>
</dbReference>
<comment type="caution">
    <text evidence="2">The sequence shown here is derived from an EMBL/GenBank/DDBJ whole genome shotgun (WGS) entry which is preliminary data.</text>
</comment>
<dbReference type="CDD" id="cd05155">
    <property type="entry name" value="APH_ChoK_like_1"/>
    <property type="match status" value="1"/>
</dbReference>
<evidence type="ECO:0000313" key="2">
    <source>
        <dbReference type="EMBL" id="PLT47136.1"/>
    </source>
</evidence>
<dbReference type="GO" id="GO:0016740">
    <property type="term" value="F:transferase activity"/>
    <property type="evidence" value="ECO:0007669"/>
    <property type="project" value="UniProtKB-KW"/>
</dbReference>
<dbReference type="AlphaFoldDB" id="A0A2N5N9V9"/>
<name>A0A2N5N9V9_9BACL</name>
<dbReference type="Gene3D" id="3.90.1200.10">
    <property type="match status" value="1"/>
</dbReference>
<accession>A0A2N5N9V9</accession>
<dbReference type="InterPro" id="IPR011009">
    <property type="entry name" value="Kinase-like_dom_sf"/>
</dbReference>
<keyword evidence="2" id="KW-0808">Transferase</keyword>
<dbReference type="Proteomes" id="UP000234789">
    <property type="component" value="Unassembled WGS sequence"/>
</dbReference>